<keyword evidence="3" id="KW-1185">Reference proteome</keyword>
<evidence type="ECO:0000256" key="1">
    <source>
        <dbReference type="SAM" id="MobiDB-lite"/>
    </source>
</evidence>
<organism evidence="2 3">
    <name type="scientific">Cotesia glomerata</name>
    <name type="common">Lepidopteran parasitic wasp</name>
    <name type="synonym">Apanteles glomeratus</name>
    <dbReference type="NCBI Taxonomy" id="32391"/>
    <lineage>
        <taxon>Eukaryota</taxon>
        <taxon>Metazoa</taxon>
        <taxon>Ecdysozoa</taxon>
        <taxon>Arthropoda</taxon>
        <taxon>Hexapoda</taxon>
        <taxon>Insecta</taxon>
        <taxon>Pterygota</taxon>
        <taxon>Neoptera</taxon>
        <taxon>Endopterygota</taxon>
        <taxon>Hymenoptera</taxon>
        <taxon>Apocrita</taxon>
        <taxon>Ichneumonoidea</taxon>
        <taxon>Braconidae</taxon>
        <taxon>Microgastrinae</taxon>
        <taxon>Cotesia</taxon>
    </lineage>
</organism>
<gene>
    <name evidence="2" type="ORF">KQX54_000761</name>
</gene>
<reference evidence="2 3" key="1">
    <citation type="journal article" date="2021" name="J. Hered.">
        <title>A chromosome-level genome assembly of the parasitoid wasp, Cotesia glomerata (Hymenoptera: Braconidae).</title>
        <authorList>
            <person name="Pinto B.J."/>
            <person name="Weis J.J."/>
            <person name="Gamble T."/>
            <person name="Ode P.J."/>
            <person name="Paul R."/>
            <person name="Zaspel J.M."/>
        </authorList>
    </citation>
    <scope>NUCLEOTIDE SEQUENCE [LARGE SCALE GENOMIC DNA]</scope>
    <source>
        <strain evidence="2">CgM1</strain>
    </source>
</reference>
<feature type="compositionally biased region" description="Basic and acidic residues" evidence="1">
    <location>
        <begin position="85"/>
        <end position="95"/>
    </location>
</feature>
<accession>A0AAV7I2K7</accession>
<evidence type="ECO:0000313" key="2">
    <source>
        <dbReference type="EMBL" id="KAH0543959.1"/>
    </source>
</evidence>
<dbReference type="AlphaFoldDB" id="A0AAV7I2K7"/>
<proteinExistence type="predicted"/>
<sequence>MLMLMLMAKGPSIESGLLLKAYKSSSVRHQPVLLAPGPRTLQEEGNRPPTPGKTILEYFPEDYVKFNQPLPFRELFVPEQEEEPQQEKPVDKAEEQNIPEQPVRLDRTAQRYNFSVLPRDSRPIAIPKFWNVNRGVFFENSKINRTQANTKRMLREEPAHIPDPMEDRLKGVLERLKSRLKEMNPGKRKPQVIDIIQPAPKKRKGVKNKIKNLFETREENGKEVGDTKVYLVCSHPSFSLNFLSHLSSIRTHVRIKYTFSVTHSFAEALQPI</sequence>
<evidence type="ECO:0000313" key="3">
    <source>
        <dbReference type="Proteomes" id="UP000826195"/>
    </source>
</evidence>
<comment type="caution">
    <text evidence="2">The sequence shown here is derived from an EMBL/GenBank/DDBJ whole genome shotgun (WGS) entry which is preliminary data.</text>
</comment>
<dbReference type="Proteomes" id="UP000826195">
    <property type="component" value="Unassembled WGS sequence"/>
</dbReference>
<feature type="region of interest" description="Disordered" evidence="1">
    <location>
        <begin position="79"/>
        <end position="98"/>
    </location>
</feature>
<protein>
    <submittedName>
        <fullName evidence="2">Uncharacterized protein</fullName>
    </submittedName>
</protein>
<name>A0AAV7I2K7_COTGL</name>
<dbReference type="EMBL" id="JAHXZJ010002252">
    <property type="protein sequence ID" value="KAH0543959.1"/>
    <property type="molecule type" value="Genomic_DNA"/>
</dbReference>